<evidence type="ECO:0000313" key="2">
    <source>
        <dbReference type="EMBL" id="NGP89774.1"/>
    </source>
</evidence>
<organism evidence="2 3">
    <name type="scientific">Fodinibius halophilus</name>
    <dbReference type="NCBI Taxonomy" id="1736908"/>
    <lineage>
        <taxon>Bacteria</taxon>
        <taxon>Pseudomonadati</taxon>
        <taxon>Balneolota</taxon>
        <taxon>Balneolia</taxon>
        <taxon>Balneolales</taxon>
        <taxon>Balneolaceae</taxon>
        <taxon>Fodinibius</taxon>
    </lineage>
</organism>
<dbReference type="AlphaFoldDB" id="A0A6M1TG45"/>
<dbReference type="EMBL" id="JAALLS010000025">
    <property type="protein sequence ID" value="NGP89774.1"/>
    <property type="molecule type" value="Genomic_DNA"/>
</dbReference>
<keyword evidence="1" id="KW-1133">Transmembrane helix</keyword>
<evidence type="ECO:0000256" key="1">
    <source>
        <dbReference type="SAM" id="Phobius"/>
    </source>
</evidence>
<gene>
    <name evidence="2" type="ORF">G3569_15555</name>
</gene>
<evidence type="ECO:0000313" key="3">
    <source>
        <dbReference type="Proteomes" id="UP000479132"/>
    </source>
</evidence>
<comment type="caution">
    <text evidence="2">The sequence shown here is derived from an EMBL/GenBank/DDBJ whole genome shotgun (WGS) entry which is preliminary data.</text>
</comment>
<keyword evidence="3" id="KW-1185">Reference proteome</keyword>
<keyword evidence="1" id="KW-0812">Transmembrane</keyword>
<accession>A0A6M1TG45</accession>
<keyword evidence="1" id="KW-0472">Membrane</keyword>
<sequence>MNRELFDYSIIIFMGIMLSVIIYLDWADFYTTFSLIPLAGFYYLGQYTERTFGPTNI</sequence>
<protein>
    <submittedName>
        <fullName evidence="2">Uncharacterized protein</fullName>
    </submittedName>
</protein>
<dbReference type="Proteomes" id="UP000479132">
    <property type="component" value="Unassembled WGS sequence"/>
</dbReference>
<dbReference type="RefSeq" id="WP_165270870.1">
    <property type="nucleotide sequence ID" value="NZ_JAALLS010000025.1"/>
</dbReference>
<name>A0A6M1TG45_9BACT</name>
<reference evidence="2 3" key="1">
    <citation type="submission" date="2020-02" db="EMBL/GenBank/DDBJ databases">
        <title>Aliifodinibius halophilus 2W32, complete genome.</title>
        <authorList>
            <person name="Li Y."/>
            <person name="Wu S."/>
        </authorList>
    </citation>
    <scope>NUCLEOTIDE SEQUENCE [LARGE SCALE GENOMIC DNA]</scope>
    <source>
        <strain evidence="2 3">2W32</strain>
    </source>
</reference>
<feature type="transmembrane region" description="Helical" evidence="1">
    <location>
        <begin position="5"/>
        <end position="23"/>
    </location>
</feature>
<proteinExistence type="predicted"/>